<dbReference type="RefSeq" id="WP_108565871.1">
    <property type="nucleotide sequence ID" value="NZ_CP031769.1"/>
</dbReference>
<organism evidence="2 3">
    <name type="scientific">Salinimonas sediminis</name>
    <dbReference type="NCBI Taxonomy" id="2303538"/>
    <lineage>
        <taxon>Bacteria</taxon>
        <taxon>Pseudomonadati</taxon>
        <taxon>Pseudomonadota</taxon>
        <taxon>Gammaproteobacteria</taxon>
        <taxon>Alteromonadales</taxon>
        <taxon>Alteromonadaceae</taxon>
        <taxon>Alteromonas/Salinimonas group</taxon>
        <taxon>Salinimonas</taxon>
    </lineage>
</organism>
<reference evidence="2 3" key="1">
    <citation type="submission" date="2018-08" db="EMBL/GenBank/DDBJ databases">
        <title>Salinimonas sediminis sp. nov., a piezophilic bacterium isolated from a deep-sea sediment sample from the New Britain Trench.</title>
        <authorList>
            <person name="Cao J."/>
        </authorList>
    </citation>
    <scope>NUCLEOTIDE SEQUENCE [LARGE SCALE GENOMIC DNA]</scope>
    <source>
        <strain evidence="2 3">N102</strain>
    </source>
</reference>
<dbReference type="AlphaFoldDB" id="A0A346NPD6"/>
<dbReference type="InterPro" id="IPR013766">
    <property type="entry name" value="Thioredoxin_domain"/>
</dbReference>
<name>A0A346NPD6_9ALTE</name>
<dbReference type="InterPro" id="IPR000866">
    <property type="entry name" value="AhpC/TSA"/>
</dbReference>
<dbReference type="PROSITE" id="PS51352">
    <property type="entry name" value="THIOREDOXIN_2"/>
    <property type="match status" value="1"/>
</dbReference>
<dbReference type="GO" id="GO:0004601">
    <property type="term" value="F:peroxidase activity"/>
    <property type="evidence" value="ECO:0007669"/>
    <property type="project" value="UniProtKB-KW"/>
</dbReference>
<dbReference type="InterPro" id="IPR036249">
    <property type="entry name" value="Thioredoxin-like_sf"/>
</dbReference>
<evidence type="ECO:0000313" key="2">
    <source>
        <dbReference type="EMBL" id="AXR07393.1"/>
    </source>
</evidence>
<dbReference type="KEGG" id="salm:D0Y50_14150"/>
<dbReference type="OrthoDB" id="9809746at2"/>
<keyword evidence="3" id="KW-1185">Reference proteome</keyword>
<protein>
    <submittedName>
        <fullName evidence="2">Thioredoxin peroxidase</fullName>
    </submittedName>
</protein>
<accession>A0A346NPD6</accession>
<dbReference type="Proteomes" id="UP000262073">
    <property type="component" value="Chromosome"/>
</dbReference>
<evidence type="ECO:0000259" key="1">
    <source>
        <dbReference type="PROSITE" id="PS51352"/>
    </source>
</evidence>
<dbReference type="EMBL" id="CP031769">
    <property type="protein sequence ID" value="AXR07393.1"/>
    <property type="molecule type" value="Genomic_DNA"/>
</dbReference>
<sequence length="183" mass="20301">MTDNSSYANKLVAGSNFPVMSATNLDGNKVELGKPREGTDWQLIIVYRGKHCPICTKYLNNLEKKRTQLLDMGVDVVAVSADSKAQMEAHLDDLDINFTITYGLTTEQMQQLGVYISDPRSPEETDHPFAEPGLFVVTQEGKILAVDIANNPFCRPDIETLVNGLDFVRKPENDYPIRGTHAG</sequence>
<keyword evidence="2" id="KW-0560">Oxidoreductase</keyword>
<gene>
    <name evidence="2" type="ORF">D0Y50_14150</name>
</gene>
<keyword evidence="2" id="KW-0575">Peroxidase</keyword>
<dbReference type="Gene3D" id="3.40.30.10">
    <property type="entry name" value="Glutaredoxin"/>
    <property type="match status" value="1"/>
</dbReference>
<proteinExistence type="predicted"/>
<dbReference type="Pfam" id="PF00578">
    <property type="entry name" value="AhpC-TSA"/>
    <property type="match status" value="1"/>
</dbReference>
<evidence type="ECO:0000313" key="3">
    <source>
        <dbReference type="Proteomes" id="UP000262073"/>
    </source>
</evidence>
<dbReference type="SUPFAM" id="SSF52833">
    <property type="entry name" value="Thioredoxin-like"/>
    <property type="match status" value="1"/>
</dbReference>
<feature type="domain" description="Thioredoxin" evidence="1">
    <location>
        <begin position="11"/>
        <end position="170"/>
    </location>
</feature>